<protein>
    <submittedName>
        <fullName evidence="1">Uncharacterized protein</fullName>
    </submittedName>
</protein>
<evidence type="ECO:0000313" key="1">
    <source>
        <dbReference type="EMBL" id="PSB39989.1"/>
    </source>
</evidence>
<name>A0A2T1F4V5_9CYAN</name>
<proteinExistence type="predicted"/>
<sequence>MAAPTLTISGKVLGKSQNLFTSWQMSLPEQPLTLAELLTQIVRLEVRAFGNRQAEQRSTKVLGIIDIEAGVALGKISSGGSDLEQVVDVQGAIDNALQAFQDGFYLVFIDDKQQEDLAAVVNLRVNSELLFLRLTPLVGG</sequence>
<reference evidence="1 2" key="1">
    <citation type="submission" date="2018-03" db="EMBL/GenBank/DDBJ databases">
        <title>The ancient ancestry and fast evolution of plastids.</title>
        <authorList>
            <person name="Moore K.R."/>
            <person name="Magnabosco C."/>
            <person name="Momper L."/>
            <person name="Gold D.A."/>
            <person name="Bosak T."/>
            <person name="Fournier G.P."/>
        </authorList>
    </citation>
    <scope>NUCLEOTIDE SEQUENCE [LARGE SCALE GENOMIC DNA]</scope>
    <source>
        <strain evidence="1 2">CCALA 037</strain>
    </source>
</reference>
<comment type="caution">
    <text evidence="1">The sequence shown here is derived from an EMBL/GenBank/DDBJ whole genome shotgun (WGS) entry which is preliminary data.</text>
</comment>
<dbReference type="OrthoDB" id="9808343at2"/>
<keyword evidence="2" id="KW-1185">Reference proteome</keyword>
<dbReference type="RefSeq" id="WP_106313195.1">
    <property type="nucleotide sequence ID" value="NZ_PVWO01000742.1"/>
</dbReference>
<organism evidence="1 2">
    <name type="scientific">Chamaesiphon polymorphus CCALA 037</name>
    <dbReference type="NCBI Taxonomy" id="2107692"/>
    <lineage>
        <taxon>Bacteria</taxon>
        <taxon>Bacillati</taxon>
        <taxon>Cyanobacteriota</taxon>
        <taxon>Cyanophyceae</taxon>
        <taxon>Gomontiellales</taxon>
        <taxon>Chamaesiphonaceae</taxon>
        <taxon>Chamaesiphon</taxon>
    </lineage>
</organism>
<dbReference type="Proteomes" id="UP000238937">
    <property type="component" value="Unassembled WGS sequence"/>
</dbReference>
<gene>
    <name evidence="1" type="ORF">C7B77_28870</name>
</gene>
<evidence type="ECO:0000313" key="2">
    <source>
        <dbReference type="Proteomes" id="UP000238937"/>
    </source>
</evidence>
<accession>A0A2T1F4V5</accession>
<dbReference type="AlphaFoldDB" id="A0A2T1F4V5"/>
<dbReference type="EMBL" id="PVWO01000742">
    <property type="protein sequence ID" value="PSB39989.1"/>
    <property type="molecule type" value="Genomic_DNA"/>
</dbReference>